<evidence type="ECO:0000256" key="3">
    <source>
        <dbReference type="ARBA" id="ARBA00022692"/>
    </source>
</evidence>
<dbReference type="Proteomes" id="UP000061809">
    <property type="component" value="Chromosome"/>
</dbReference>
<keyword evidence="3 6" id="KW-0812">Transmembrane</keyword>
<evidence type="ECO:0000256" key="1">
    <source>
        <dbReference type="ARBA" id="ARBA00004651"/>
    </source>
</evidence>
<dbReference type="KEGG" id="bcel:BcellWH2_01429"/>
<feature type="transmembrane region" description="Helical" evidence="6">
    <location>
        <begin position="433"/>
        <end position="455"/>
    </location>
</feature>
<dbReference type="InterPro" id="IPR002528">
    <property type="entry name" value="MATE_fam"/>
</dbReference>
<keyword evidence="4 6" id="KW-1133">Transmembrane helix</keyword>
<reference evidence="7 8" key="1">
    <citation type="journal article" date="2015" name="Science">
        <title>Genetic determinants of in vivo fitness and diet responsiveness in multiple human gut Bacteroides.</title>
        <authorList>
            <person name="Wu M."/>
            <person name="McNulty N.P."/>
            <person name="Rodionov D.A."/>
            <person name="Khoroshkin M.S."/>
            <person name="Griffin N.W."/>
            <person name="Cheng J."/>
            <person name="Latreille P."/>
            <person name="Kerstetter R.A."/>
            <person name="Terrapon N."/>
            <person name="Henrissat B."/>
            <person name="Osterman A.L."/>
            <person name="Gordon J.I."/>
        </authorList>
    </citation>
    <scope>NUCLEOTIDE SEQUENCE [LARGE SCALE GENOMIC DNA]</scope>
    <source>
        <strain evidence="7 8">WH2</strain>
    </source>
</reference>
<feature type="transmembrane region" description="Helical" evidence="6">
    <location>
        <begin position="184"/>
        <end position="202"/>
    </location>
</feature>
<dbReference type="AlphaFoldDB" id="A0A0P0FMA8"/>
<dbReference type="PANTHER" id="PTHR30250">
    <property type="entry name" value="PST FAMILY PREDICTED COLANIC ACID TRANSPORTER"/>
    <property type="match status" value="1"/>
</dbReference>
<name>A0A0P0FMA8_9BACE</name>
<evidence type="ECO:0000313" key="7">
    <source>
        <dbReference type="EMBL" id="ALJ58690.1"/>
    </source>
</evidence>
<dbReference type="EMBL" id="CP012801">
    <property type="protein sequence ID" value="ALJ58690.1"/>
    <property type="molecule type" value="Genomic_DNA"/>
</dbReference>
<feature type="transmembrane region" description="Helical" evidence="6">
    <location>
        <begin position="467"/>
        <end position="487"/>
    </location>
</feature>
<feature type="transmembrane region" description="Helical" evidence="6">
    <location>
        <begin position="158"/>
        <end position="178"/>
    </location>
</feature>
<gene>
    <name evidence="7" type="ORF">BcellWH2_01429</name>
</gene>
<sequence length="506" mass="56797">MNHKNKKSLIKNTSTLYIRMLFSMFIGFFTSRILLSQLGVIDFGVYNVVGIIVVLLGFLNSTLSLGTQRFINYELGHEGNVDKVFSTSLLIHVQFAFAIFILAETIGLWFLNSYMNIPNDRMIAANYVYQFSVFSAMLSMTLIPYSSTIIAHEHMSQYATIGIIDVVLRFSGACLLYFISSDKLIVYAMIMFLIVLIDNLIYRGYCLRCFPECHFKLSKDKALYRKMLAFSGWNIFSSISMILNGQVISIVLNLFFGTVVNAARGIATQMNGAISGFVTNFQIAVNPRIVQTYAAKKYEDFHRLIHQSAKFSFFLSLIFVVPLWGTIDEVLKIWLIDVPDYTLGFCKVVFLSSLINTFSLPLATAANAVGNIKKFQLACGVSEIMNIPMSYIFLKLGYPPIAVYFVQLSITITTLLIRISILRGLVHLNVPEFVLRIVVRSLSTAFVAFALSLAIHSLVGTENIVKLIVVVIASFILTVLSIWTIGIDKLERGVLISSLKTKFHTK</sequence>
<keyword evidence="5 6" id="KW-0472">Membrane</keyword>
<feature type="transmembrane region" description="Helical" evidence="6">
    <location>
        <begin position="223"/>
        <end position="242"/>
    </location>
</feature>
<feature type="transmembrane region" description="Helical" evidence="6">
    <location>
        <begin position="400"/>
        <end position="421"/>
    </location>
</feature>
<keyword evidence="2" id="KW-1003">Cell membrane</keyword>
<dbReference type="RefSeq" id="WP_033160649.1">
    <property type="nucleotide sequence ID" value="NZ_CP012801.1"/>
</dbReference>
<dbReference type="GO" id="GO:0015297">
    <property type="term" value="F:antiporter activity"/>
    <property type="evidence" value="ECO:0007669"/>
    <property type="project" value="InterPro"/>
</dbReference>
<feature type="transmembrane region" description="Helical" evidence="6">
    <location>
        <begin position="341"/>
        <end position="363"/>
    </location>
</feature>
<feature type="transmembrane region" description="Helical" evidence="6">
    <location>
        <begin position="44"/>
        <end position="63"/>
    </location>
</feature>
<evidence type="ECO:0000313" key="8">
    <source>
        <dbReference type="Proteomes" id="UP000061809"/>
    </source>
</evidence>
<dbReference type="GO" id="GO:0005886">
    <property type="term" value="C:plasma membrane"/>
    <property type="evidence" value="ECO:0007669"/>
    <property type="project" value="UniProtKB-SubCell"/>
</dbReference>
<evidence type="ECO:0000256" key="2">
    <source>
        <dbReference type="ARBA" id="ARBA00022475"/>
    </source>
</evidence>
<dbReference type="PATRIC" id="fig|246787.4.peg.1472"/>
<evidence type="ECO:0000256" key="4">
    <source>
        <dbReference type="ARBA" id="ARBA00022989"/>
    </source>
</evidence>
<feature type="transmembrane region" description="Helical" evidence="6">
    <location>
        <begin position="20"/>
        <end position="38"/>
    </location>
</feature>
<dbReference type="GO" id="GO:0042910">
    <property type="term" value="F:xenobiotic transmembrane transporter activity"/>
    <property type="evidence" value="ECO:0007669"/>
    <property type="project" value="InterPro"/>
</dbReference>
<protein>
    <submittedName>
        <fullName evidence="7">MatE</fullName>
    </submittedName>
</protein>
<dbReference type="PANTHER" id="PTHR30250:SF26">
    <property type="entry name" value="PSMA PROTEIN"/>
    <property type="match status" value="1"/>
</dbReference>
<dbReference type="Pfam" id="PF01554">
    <property type="entry name" value="MatE"/>
    <property type="match status" value="1"/>
</dbReference>
<feature type="transmembrane region" description="Helical" evidence="6">
    <location>
        <begin position="84"/>
        <end position="111"/>
    </location>
</feature>
<feature type="transmembrane region" description="Helical" evidence="6">
    <location>
        <begin position="131"/>
        <end position="151"/>
    </location>
</feature>
<feature type="transmembrane region" description="Helical" evidence="6">
    <location>
        <begin position="311"/>
        <end position="335"/>
    </location>
</feature>
<dbReference type="InterPro" id="IPR050833">
    <property type="entry name" value="Poly_Biosynth_Transport"/>
</dbReference>
<comment type="subcellular location">
    <subcellularLocation>
        <location evidence="1">Cell membrane</location>
        <topology evidence="1">Multi-pass membrane protein</topology>
    </subcellularLocation>
</comment>
<accession>A0A0P0FMA8</accession>
<evidence type="ECO:0000256" key="6">
    <source>
        <dbReference type="SAM" id="Phobius"/>
    </source>
</evidence>
<organism evidence="7 8">
    <name type="scientific">Bacteroides cellulosilyticus</name>
    <dbReference type="NCBI Taxonomy" id="246787"/>
    <lineage>
        <taxon>Bacteria</taxon>
        <taxon>Pseudomonadati</taxon>
        <taxon>Bacteroidota</taxon>
        <taxon>Bacteroidia</taxon>
        <taxon>Bacteroidales</taxon>
        <taxon>Bacteroidaceae</taxon>
        <taxon>Bacteroides</taxon>
    </lineage>
</organism>
<evidence type="ECO:0000256" key="5">
    <source>
        <dbReference type="ARBA" id="ARBA00023136"/>
    </source>
</evidence>
<proteinExistence type="predicted"/>